<comment type="caution">
    <text evidence="1">The sequence shown here is derived from an EMBL/GenBank/DDBJ whole genome shotgun (WGS) entry which is preliminary data.</text>
</comment>
<evidence type="ECO:0000313" key="2">
    <source>
        <dbReference type="Proteomes" id="UP000545507"/>
    </source>
</evidence>
<organism evidence="1 2">
    <name type="scientific">Hydrogenophaga aromaticivorans</name>
    <dbReference type="NCBI Taxonomy" id="2610898"/>
    <lineage>
        <taxon>Bacteria</taxon>
        <taxon>Pseudomonadati</taxon>
        <taxon>Pseudomonadota</taxon>
        <taxon>Betaproteobacteria</taxon>
        <taxon>Burkholderiales</taxon>
        <taxon>Comamonadaceae</taxon>
        <taxon>Hydrogenophaga</taxon>
    </lineage>
</organism>
<gene>
    <name evidence="1" type="ORF">F3K02_23085</name>
</gene>
<protein>
    <submittedName>
        <fullName evidence="1">Uncharacterized protein</fullName>
    </submittedName>
</protein>
<proteinExistence type="predicted"/>
<reference evidence="1 2" key="1">
    <citation type="submission" date="2019-09" db="EMBL/GenBank/DDBJ databases">
        <title>Hydrogenophaga aromatica sp. nov., isolated from a para-xylene-degrading enrichment culture.</title>
        <authorList>
            <person name="Tancsics A."/>
            <person name="Banerjee S."/>
        </authorList>
    </citation>
    <scope>NUCLEOTIDE SEQUENCE [LARGE SCALE GENOMIC DNA]</scope>
    <source>
        <strain evidence="1 2">D2P1</strain>
    </source>
</reference>
<dbReference type="Proteomes" id="UP000545507">
    <property type="component" value="Unassembled WGS sequence"/>
</dbReference>
<dbReference type="AlphaFoldDB" id="A0A7Y8H1H1"/>
<dbReference type="RefSeq" id="WP_177138443.1">
    <property type="nucleotide sequence ID" value="NZ_VYGV01000025.1"/>
</dbReference>
<dbReference type="EMBL" id="VYGV01000025">
    <property type="protein sequence ID" value="NWF48114.1"/>
    <property type="molecule type" value="Genomic_DNA"/>
</dbReference>
<keyword evidence="2" id="KW-1185">Reference proteome</keyword>
<accession>A0A7Y8H1H1</accession>
<evidence type="ECO:0000313" key="1">
    <source>
        <dbReference type="EMBL" id="NWF48114.1"/>
    </source>
</evidence>
<sequence length="118" mass="13621">MIARMQYLILQNSGEVTTSLLAELQGEDELFASANTLACVEMHLLRMAQTLAHWPEPLRLRLVQLDWHGWGRLQGLLESDGQPRREEVWYGIHALVPATLELIAQLRQKEPAWFELDF</sequence>
<name>A0A7Y8H1H1_9BURK</name>